<evidence type="ECO:0000256" key="1">
    <source>
        <dbReference type="SAM" id="Phobius"/>
    </source>
</evidence>
<dbReference type="AlphaFoldDB" id="A0A6C0F124"/>
<proteinExistence type="predicted"/>
<keyword evidence="1" id="KW-1133">Transmembrane helix</keyword>
<dbReference type="EMBL" id="MN739012">
    <property type="protein sequence ID" value="QHT35094.1"/>
    <property type="molecule type" value="Genomic_DNA"/>
</dbReference>
<reference evidence="2" key="1">
    <citation type="journal article" date="2020" name="Nature">
        <title>Giant virus diversity and host interactions through global metagenomics.</title>
        <authorList>
            <person name="Schulz F."/>
            <person name="Roux S."/>
            <person name="Paez-Espino D."/>
            <person name="Jungbluth S."/>
            <person name="Walsh D.A."/>
            <person name="Denef V.J."/>
            <person name="McMahon K.D."/>
            <person name="Konstantinidis K.T."/>
            <person name="Eloe-Fadrosh E.A."/>
            <person name="Kyrpides N.C."/>
            <person name="Woyke T."/>
        </authorList>
    </citation>
    <scope>NUCLEOTIDE SEQUENCE</scope>
    <source>
        <strain evidence="2">GVMAG-M-3300009180-1</strain>
    </source>
</reference>
<feature type="transmembrane region" description="Helical" evidence="1">
    <location>
        <begin position="29"/>
        <end position="53"/>
    </location>
</feature>
<accession>A0A6C0F124</accession>
<sequence length="96" mass="11623">MEYPRLIEPSVKNYLYNTLQKCHDTKELFYTWVFNISVFAIFIIVVGSILYFCRKRKLTPYEESEKQRREQDYILAKIRQYQTVQKTAPVTNLPYT</sequence>
<organism evidence="2">
    <name type="scientific">viral metagenome</name>
    <dbReference type="NCBI Taxonomy" id="1070528"/>
    <lineage>
        <taxon>unclassified sequences</taxon>
        <taxon>metagenomes</taxon>
        <taxon>organismal metagenomes</taxon>
    </lineage>
</organism>
<name>A0A6C0F124_9ZZZZ</name>
<protein>
    <submittedName>
        <fullName evidence="2">Uncharacterized protein</fullName>
    </submittedName>
</protein>
<evidence type="ECO:0000313" key="2">
    <source>
        <dbReference type="EMBL" id="QHT35094.1"/>
    </source>
</evidence>
<keyword evidence="1" id="KW-0812">Transmembrane</keyword>
<keyword evidence="1" id="KW-0472">Membrane</keyword>